<dbReference type="EMBL" id="CP014692">
    <property type="protein sequence ID" value="AQS86491.1"/>
    <property type="molecule type" value="Genomic_DNA"/>
</dbReference>
<dbReference type="PANTHER" id="PTHR43800:SF1">
    <property type="entry name" value="PEPTIDYL-LYSINE N-ACETYLTRANSFERASE YJAB"/>
    <property type="match status" value="1"/>
</dbReference>
<dbReference type="GO" id="GO:0016747">
    <property type="term" value="F:acyltransferase activity, transferring groups other than amino-acyl groups"/>
    <property type="evidence" value="ECO:0007669"/>
    <property type="project" value="InterPro"/>
</dbReference>
<feature type="domain" description="N-acetyltransferase" evidence="3">
    <location>
        <begin position="8"/>
        <end position="162"/>
    </location>
</feature>
<name>A0A1U9KL15_ACEAC</name>
<dbReference type="CDD" id="cd04301">
    <property type="entry name" value="NAT_SF"/>
    <property type="match status" value="1"/>
</dbReference>
<dbReference type="SUPFAM" id="SSF55729">
    <property type="entry name" value="Acyl-CoA N-acyltransferases (Nat)"/>
    <property type="match status" value="1"/>
</dbReference>
<evidence type="ECO:0000256" key="2">
    <source>
        <dbReference type="ARBA" id="ARBA00023315"/>
    </source>
</evidence>
<dbReference type="KEGG" id="aace:A0U92_12970"/>
<keyword evidence="5" id="KW-1185">Reference proteome</keyword>
<keyword evidence="2" id="KW-0012">Acyltransferase</keyword>
<evidence type="ECO:0000259" key="3">
    <source>
        <dbReference type="PROSITE" id="PS51186"/>
    </source>
</evidence>
<gene>
    <name evidence="4" type="ORF">A0U92_12970</name>
</gene>
<dbReference type="PROSITE" id="PS51186">
    <property type="entry name" value="GNAT"/>
    <property type="match status" value="1"/>
</dbReference>
<proteinExistence type="predicted"/>
<dbReference type="Proteomes" id="UP000188937">
    <property type="component" value="Chromosome"/>
</dbReference>
<dbReference type="Gene3D" id="3.40.630.30">
    <property type="match status" value="1"/>
</dbReference>
<evidence type="ECO:0000313" key="5">
    <source>
        <dbReference type="Proteomes" id="UP000188937"/>
    </source>
</evidence>
<protein>
    <recommendedName>
        <fullName evidence="3">N-acetyltransferase domain-containing protein</fullName>
    </recommendedName>
</protein>
<dbReference type="PANTHER" id="PTHR43800">
    <property type="entry name" value="PEPTIDYL-LYSINE N-ACETYLTRANSFERASE YJAB"/>
    <property type="match status" value="1"/>
</dbReference>
<sequence>MVKPTLSFSIRKARHADAALLPDIERSAAQAFRNIPSLAWIADDEPISEKRHEACIAAETCWVAVDETGNPVAFLSTRREGVRMHIMEMSVVECMQGNGIGAALLETLAVWAEKNHLTAITLTTFCDVPWNAPFYARKGFVVLAGNELDNGLKAILEEESRHGFLHGSRCAMQRLVGRKRA</sequence>
<dbReference type="AlphaFoldDB" id="A0A1U9KL15"/>
<evidence type="ECO:0000313" key="4">
    <source>
        <dbReference type="EMBL" id="AQS86491.1"/>
    </source>
</evidence>
<reference evidence="4 5" key="1">
    <citation type="submission" date="2016-03" db="EMBL/GenBank/DDBJ databases">
        <title>Acetic acid bacteria sequencing.</title>
        <authorList>
            <person name="Brandt J."/>
            <person name="Jakob F."/>
            <person name="Vogel R.F."/>
        </authorList>
    </citation>
    <scope>NUCLEOTIDE SEQUENCE [LARGE SCALE GENOMIC DNA]</scope>
    <source>
        <strain evidence="4 5">TMW2.1153</strain>
    </source>
</reference>
<dbReference type="InterPro" id="IPR000182">
    <property type="entry name" value="GNAT_dom"/>
</dbReference>
<dbReference type="Pfam" id="PF00583">
    <property type="entry name" value="Acetyltransf_1"/>
    <property type="match status" value="1"/>
</dbReference>
<dbReference type="STRING" id="435.A0U92_12970"/>
<accession>A0A1U9KL15</accession>
<organism evidence="4 5">
    <name type="scientific">Acetobacter aceti</name>
    <dbReference type="NCBI Taxonomy" id="435"/>
    <lineage>
        <taxon>Bacteria</taxon>
        <taxon>Pseudomonadati</taxon>
        <taxon>Pseudomonadota</taxon>
        <taxon>Alphaproteobacteria</taxon>
        <taxon>Acetobacterales</taxon>
        <taxon>Acetobacteraceae</taxon>
        <taxon>Acetobacter</taxon>
        <taxon>Acetobacter subgen. Acetobacter</taxon>
    </lineage>
</organism>
<evidence type="ECO:0000256" key="1">
    <source>
        <dbReference type="ARBA" id="ARBA00022679"/>
    </source>
</evidence>
<keyword evidence="1" id="KW-0808">Transferase</keyword>
<dbReference type="OrthoDB" id="572496at2"/>
<dbReference type="InterPro" id="IPR016181">
    <property type="entry name" value="Acyl_CoA_acyltransferase"/>
</dbReference>